<reference evidence="2" key="1">
    <citation type="submission" date="2018-05" db="EMBL/GenBank/DDBJ databases">
        <authorList>
            <person name="Lanie J.A."/>
            <person name="Ng W.-L."/>
            <person name="Kazmierczak K.M."/>
            <person name="Andrzejewski T.M."/>
            <person name="Davidsen T.M."/>
            <person name="Wayne K.J."/>
            <person name="Tettelin H."/>
            <person name="Glass J.I."/>
            <person name="Rusch D."/>
            <person name="Podicherti R."/>
            <person name="Tsui H.-C.T."/>
            <person name="Winkler M.E."/>
        </authorList>
    </citation>
    <scope>NUCLEOTIDE SEQUENCE</scope>
</reference>
<sequence>MTMRTIALINQKGGESRKRWDHSGTE</sequence>
<feature type="compositionally biased region" description="Basic and acidic residues" evidence="1">
    <location>
        <begin position="14"/>
        <end position="26"/>
    </location>
</feature>
<gene>
    <name evidence="2" type="ORF">METZ01_LOCUS278163</name>
</gene>
<organism evidence="2">
    <name type="scientific">marine metagenome</name>
    <dbReference type="NCBI Taxonomy" id="408172"/>
    <lineage>
        <taxon>unclassified sequences</taxon>
        <taxon>metagenomes</taxon>
        <taxon>ecological metagenomes</taxon>
    </lineage>
</organism>
<dbReference type="EMBL" id="UINC01081451">
    <property type="protein sequence ID" value="SVC25309.1"/>
    <property type="molecule type" value="Genomic_DNA"/>
</dbReference>
<dbReference type="AlphaFoldDB" id="A0A382KM41"/>
<evidence type="ECO:0000313" key="2">
    <source>
        <dbReference type="EMBL" id="SVC25309.1"/>
    </source>
</evidence>
<evidence type="ECO:0000256" key="1">
    <source>
        <dbReference type="SAM" id="MobiDB-lite"/>
    </source>
</evidence>
<name>A0A382KM41_9ZZZZ</name>
<feature type="region of interest" description="Disordered" evidence="1">
    <location>
        <begin position="1"/>
        <end position="26"/>
    </location>
</feature>
<proteinExistence type="predicted"/>
<accession>A0A382KM41</accession>
<protein>
    <submittedName>
        <fullName evidence="2">Uncharacterized protein</fullName>
    </submittedName>
</protein>